<evidence type="ECO:0000313" key="4">
    <source>
        <dbReference type="Proteomes" id="UP001236369"/>
    </source>
</evidence>
<dbReference type="EMBL" id="JAUSVV010000003">
    <property type="protein sequence ID" value="MDQ0442249.1"/>
    <property type="molecule type" value="Genomic_DNA"/>
</dbReference>
<proteinExistence type="predicted"/>
<dbReference type="RefSeq" id="WP_238248186.1">
    <property type="nucleotide sequence ID" value="NZ_BPQX01000015.1"/>
</dbReference>
<sequence length="173" mass="19035">MPNGVRSSLIAFAILTGLALPAAAEPTTTWTDPPARQPEAAKTSPQPAVATPAAVSPHRQDHASAARAPRPSPHREAARHRVRVVHEAPRRIVAAAPRRTRIVSVERPRPVVVRRYAYPVYSYAGYPPSYEDERLDRLSSAVGSGYLVMHGRSVEYPDGRVIRFYRPADDEAE</sequence>
<protein>
    <submittedName>
        <fullName evidence="3">Uncharacterized protein</fullName>
    </submittedName>
</protein>
<feature type="region of interest" description="Disordered" evidence="1">
    <location>
        <begin position="25"/>
        <end position="81"/>
    </location>
</feature>
<organism evidence="3 4">
    <name type="scientific">Methylobacterium persicinum</name>
    <dbReference type="NCBI Taxonomy" id="374426"/>
    <lineage>
        <taxon>Bacteria</taxon>
        <taxon>Pseudomonadati</taxon>
        <taxon>Pseudomonadota</taxon>
        <taxon>Alphaproteobacteria</taxon>
        <taxon>Hyphomicrobiales</taxon>
        <taxon>Methylobacteriaceae</taxon>
        <taxon>Methylobacterium</taxon>
    </lineage>
</organism>
<comment type="caution">
    <text evidence="3">The sequence shown here is derived from an EMBL/GenBank/DDBJ whole genome shotgun (WGS) entry which is preliminary data.</text>
</comment>
<reference evidence="3 4" key="1">
    <citation type="submission" date="2023-07" db="EMBL/GenBank/DDBJ databases">
        <title>Genomic Encyclopedia of Type Strains, Phase IV (KMG-IV): sequencing the most valuable type-strain genomes for metagenomic binning, comparative biology and taxonomic classification.</title>
        <authorList>
            <person name="Goeker M."/>
        </authorList>
    </citation>
    <scope>NUCLEOTIDE SEQUENCE [LARGE SCALE GENOMIC DNA]</scope>
    <source>
        <strain evidence="3 4">DSM 19562</strain>
    </source>
</reference>
<feature type="signal peptide" evidence="2">
    <location>
        <begin position="1"/>
        <end position="24"/>
    </location>
</feature>
<keyword evidence="2" id="KW-0732">Signal</keyword>
<evidence type="ECO:0000313" key="3">
    <source>
        <dbReference type="EMBL" id="MDQ0442249.1"/>
    </source>
</evidence>
<feature type="chain" id="PRO_5045762916" evidence="2">
    <location>
        <begin position="25"/>
        <end position="173"/>
    </location>
</feature>
<keyword evidence="4" id="KW-1185">Reference proteome</keyword>
<name>A0ABU0HIV2_9HYPH</name>
<gene>
    <name evidence="3" type="ORF">QO016_001743</name>
</gene>
<feature type="compositionally biased region" description="Low complexity" evidence="1">
    <location>
        <begin position="25"/>
        <end position="34"/>
    </location>
</feature>
<dbReference type="Proteomes" id="UP001236369">
    <property type="component" value="Unassembled WGS sequence"/>
</dbReference>
<accession>A0ABU0HIV2</accession>
<evidence type="ECO:0000256" key="1">
    <source>
        <dbReference type="SAM" id="MobiDB-lite"/>
    </source>
</evidence>
<evidence type="ECO:0000256" key="2">
    <source>
        <dbReference type="SAM" id="SignalP"/>
    </source>
</evidence>